<dbReference type="VEuPathDB" id="FungiDB:BTJ68_05230"/>
<dbReference type="STRING" id="1157616.A0A1Z5TC23"/>
<dbReference type="Proteomes" id="UP000194280">
    <property type="component" value="Unassembled WGS sequence"/>
</dbReference>
<comment type="caution">
    <text evidence="4">The sequence shown here is derived from an EMBL/GenBank/DDBJ whole genome shotgun (WGS) entry which is preliminary data.</text>
</comment>
<feature type="compositionally biased region" description="Basic and acidic residues" evidence="2">
    <location>
        <begin position="102"/>
        <end position="117"/>
    </location>
</feature>
<keyword evidence="5" id="KW-1185">Reference proteome</keyword>
<evidence type="ECO:0000313" key="5">
    <source>
        <dbReference type="Proteomes" id="UP000194280"/>
    </source>
</evidence>
<dbReference type="InterPro" id="IPR007527">
    <property type="entry name" value="Znf_SWIM"/>
</dbReference>
<dbReference type="GO" id="GO:0008270">
    <property type="term" value="F:zinc ion binding"/>
    <property type="evidence" value="ECO:0007669"/>
    <property type="project" value="UniProtKB-KW"/>
</dbReference>
<proteinExistence type="predicted"/>
<evidence type="ECO:0000256" key="1">
    <source>
        <dbReference type="PROSITE-ProRule" id="PRU00325"/>
    </source>
</evidence>
<organism evidence="4 5">
    <name type="scientific">Hortaea werneckii EXF-2000</name>
    <dbReference type="NCBI Taxonomy" id="1157616"/>
    <lineage>
        <taxon>Eukaryota</taxon>
        <taxon>Fungi</taxon>
        <taxon>Dikarya</taxon>
        <taxon>Ascomycota</taxon>
        <taxon>Pezizomycotina</taxon>
        <taxon>Dothideomycetes</taxon>
        <taxon>Dothideomycetidae</taxon>
        <taxon>Mycosphaerellales</taxon>
        <taxon>Teratosphaeriaceae</taxon>
        <taxon>Hortaea</taxon>
    </lineage>
</organism>
<keyword evidence="1" id="KW-0863">Zinc-finger</keyword>
<sequence length="251" mass="27263">MTNIPTPRQLTTKLVDSLPRSPDPGIGNPLHNAPESRDHLLSLHVLFPNELLPALDLLDRGLVTRMYVQSEEHASQPKATQAQTVATACASVQSETQCIEATDGRGDTKDDHIESHNNCKGSGTYQVRSAQQSSSRGGSSRYRNAAYEHTSYYEVRLNAWSCSCPAFAFSAFPASTQGSQTDEGEFATQKASHAGRSGWVFGGLTLGQEMPLCKHLLACVLVEHSAMFSHCVHERSVSKEEMAGWAAGWGD</sequence>
<name>A0A1Z5TC23_HORWE</name>
<evidence type="ECO:0000259" key="3">
    <source>
        <dbReference type="PROSITE" id="PS50966"/>
    </source>
</evidence>
<evidence type="ECO:0000313" key="4">
    <source>
        <dbReference type="EMBL" id="OTA33572.1"/>
    </source>
</evidence>
<feature type="compositionally biased region" description="Low complexity" evidence="2">
    <location>
        <begin position="128"/>
        <end position="141"/>
    </location>
</feature>
<dbReference type="AlphaFoldDB" id="A0A1Z5TC23"/>
<keyword evidence="1" id="KW-0479">Metal-binding</keyword>
<keyword evidence="1" id="KW-0862">Zinc</keyword>
<dbReference type="InParanoid" id="A0A1Z5TC23"/>
<gene>
    <name evidence="4" type="ORF">BTJ68_05230</name>
</gene>
<feature type="region of interest" description="Disordered" evidence="2">
    <location>
        <begin position="101"/>
        <end position="141"/>
    </location>
</feature>
<feature type="domain" description="SWIM-type" evidence="3">
    <location>
        <begin position="153"/>
        <end position="224"/>
    </location>
</feature>
<dbReference type="EMBL" id="MUNK01000073">
    <property type="protein sequence ID" value="OTA33572.1"/>
    <property type="molecule type" value="Genomic_DNA"/>
</dbReference>
<reference evidence="4 5" key="1">
    <citation type="submission" date="2017-01" db="EMBL/GenBank/DDBJ databases">
        <title>The recent genome duplication of the halophilic yeast Hortaea werneckii: insights from long-read sequencing.</title>
        <authorList>
            <person name="Sinha S."/>
            <person name="Flibotte S."/>
            <person name="Neira M."/>
            <person name="Lenassi M."/>
            <person name="Gostincar C."/>
            <person name="Stajich J.E."/>
            <person name="Nislow C.E."/>
        </authorList>
    </citation>
    <scope>NUCLEOTIDE SEQUENCE [LARGE SCALE GENOMIC DNA]</scope>
    <source>
        <strain evidence="4 5">EXF-2000</strain>
    </source>
</reference>
<feature type="compositionally biased region" description="Polar residues" evidence="2">
    <location>
        <begin position="118"/>
        <end position="127"/>
    </location>
</feature>
<dbReference type="PROSITE" id="PS50966">
    <property type="entry name" value="ZF_SWIM"/>
    <property type="match status" value="1"/>
</dbReference>
<protein>
    <recommendedName>
        <fullName evidence="3">SWIM-type domain-containing protein</fullName>
    </recommendedName>
</protein>
<evidence type="ECO:0000256" key="2">
    <source>
        <dbReference type="SAM" id="MobiDB-lite"/>
    </source>
</evidence>
<dbReference type="OrthoDB" id="5413281at2759"/>
<accession>A0A1Z5TC23</accession>